<keyword evidence="3" id="KW-1185">Reference proteome</keyword>
<evidence type="ECO:0000313" key="2">
    <source>
        <dbReference type="EMBL" id="KAJ1105546.1"/>
    </source>
</evidence>
<comment type="caution">
    <text evidence="2">The sequence shown here is derived from an EMBL/GenBank/DDBJ whole genome shotgun (WGS) entry which is preliminary data.</text>
</comment>
<name>A0AAV7MP55_PLEWA</name>
<organism evidence="2 3">
    <name type="scientific">Pleurodeles waltl</name>
    <name type="common">Iberian ribbed newt</name>
    <dbReference type="NCBI Taxonomy" id="8319"/>
    <lineage>
        <taxon>Eukaryota</taxon>
        <taxon>Metazoa</taxon>
        <taxon>Chordata</taxon>
        <taxon>Craniata</taxon>
        <taxon>Vertebrata</taxon>
        <taxon>Euteleostomi</taxon>
        <taxon>Amphibia</taxon>
        <taxon>Batrachia</taxon>
        <taxon>Caudata</taxon>
        <taxon>Salamandroidea</taxon>
        <taxon>Salamandridae</taxon>
        <taxon>Pleurodelinae</taxon>
        <taxon>Pleurodeles</taxon>
    </lineage>
</organism>
<sequence>MPHHGLRGQPGYAPQQESRWPARVPSAMLAARSAQFLAATGVPLHRNPQLLGQYRSPHLQGRSEMQSPGW</sequence>
<gene>
    <name evidence="2" type="ORF">NDU88_002951</name>
</gene>
<dbReference type="EMBL" id="JANPWB010000013">
    <property type="protein sequence ID" value="KAJ1105546.1"/>
    <property type="molecule type" value="Genomic_DNA"/>
</dbReference>
<evidence type="ECO:0000313" key="3">
    <source>
        <dbReference type="Proteomes" id="UP001066276"/>
    </source>
</evidence>
<dbReference type="AlphaFoldDB" id="A0AAV7MP55"/>
<feature type="region of interest" description="Disordered" evidence="1">
    <location>
        <begin position="1"/>
        <end position="21"/>
    </location>
</feature>
<dbReference type="Proteomes" id="UP001066276">
    <property type="component" value="Chromosome 9"/>
</dbReference>
<reference evidence="2" key="1">
    <citation type="journal article" date="2022" name="bioRxiv">
        <title>Sequencing and chromosome-scale assembly of the giantPleurodeles waltlgenome.</title>
        <authorList>
            <person name="Brown T."/>
            <person name="Elewa A."/>
            <person name="Iarovenko S."/>
            <person name="Subramanian E."/>
            <person name="Araus A.J."/>
            <person name="Petzold A."/>
            <person name="Susuki M."/>
            <person name="Suzuki K.-i.T."/>
            <person name="Hayashi T."/>
            <person name="Toyoda A."/>
            <person name="Oliveira C."/>
            <person name="Osipova E."/>
            <person name="Leigh N.D."/>
            <person name="Simon A."/>
            <person name="Yun M.H."/>
        </authorList>
    </citation>
    <scope>NUCLEOTIDE SEQUENCE</scope>
    <source>
        <strain evidence="2">20211129_DDA</strain>
        <tissue evidence="2">Liver</tissue>
    </source>
</reference>
<feature type="region of interest" description="Disordered" evidence="1">
    <location>
        <begin position="48"/>
        <end position="70"/>
    </location>
</feature>
<evidence type="ECO:0000256" key="1">
    <source>
        <dbReference type="SAM" id="MobiDB-lite"/>
    </source>
</evidence>
<accession>A0AAV7MP55</accession>
<proteinExistence type="predicted"/>
<protein>
    <submittedName>
        <fullName evidence="2">Uncharacterized protein</fullName>
    </submittedName>
</protein>